<dbReference type="KEGG" id="more:E1B28_012802"/>
<evidence type="ECO:0000313" key="5">
    <source>
        <dbReference type="Proteomes" id="UP001049176"/>
    </source>
</evidence>
<comment type="caution">
    <text evidence="4">The sequence shown here is derived from an EMBL/GenBank/DDBJ whole genome shotgun (WGS) entry which is preliminary data.</text>
</comment>
<keyword evidence="5" id="KW-1185">Reference proteome</keyword>
<name>A0A9P7UP28_9AGAR</name>
<accession>A0A9P7UP28</accession>
<feature type="domain" description="Beta-lactamase-related" evidence="3">
    <location>
        <begin position="46"/>
        <end position="387"/>
    </location>
</feature>
<proteinExistence type="inferred from homology"/>
<dbReference type="RefSeq" id="XP_043005319.1">
    <property type="nucleotide sequence ID" value="XM_043157949.1"/>
</dbReference>
<dbReference type="SUPFAM" id="SSF56601">
    <property type="entry name" value="beta-lactamase/transpeptidase-like"/>
    <property type="match status" value="1"/>
</dbReference>
<dbReference type="PANTHER" id="PTHR46825">
    <property type="entry name" value="D-ALANYL-D-ALANINE-CARBOXYPEPTIDASE/ENDOPEPTIDASE AMPH"/>
    <property type="match status" value="1"/>
</dbReference>
<evidence type="ECO:0000313" key="4">
    <source>
        <dbReference type="EMBL" id="KAG7088848.1"/>
    </source>
</evidence>
<evidence type="ECO:0000256" key="1">
    <source>
        <dbReference type="ARBA" id="ARBA00038215"/>
    </source>
</evidence>
<dbReference type="AlphaFoldDB" id="A0A9P7UP28"/>
<dbReference type="InterPro" id="IPR012338">
    <property type="entry name" value="Beta-lactam/transpept-like"/>
</dbReference>
<dbReference type="Proteomes" id="UP001049176">
    <property type="component" value="Chromosome 8"/>
</dbReference>
<feature type="signal peptide" evidence="2">
    <location>
        <begin position="1"/>
        <end position="20"/>
    </location>
</feature>
<dbReference type="EMBL" id="CM032188">
    <property type="protein sequence ID" value="KAG7088848.1"/>
    <property type="molecule type" value="Genomic_DNA"/>
</dbReference>
<reference evidence="4" key="1">
    <citation type="journal article" date="2021" name="Genome Biol. Evol.">
        <title>The assembled and annotated genome of the fairy-ring fungus Marasmius oreades.</title>
        <authorList>
            <person name="Hiltunen M."/>
            <person name="Ament-Velasquez S.L."/>
            <person name="Johannesson H."/>
        </authorList>
    </citation>
    <scope>NUCLEOTIDE SEQUENCE</scope>
    <source>
        <strain evidence="4">03SP1</strain>
    </source>
</reference>
<evidence type="ECO:0000256" key="2">
    <source>
        <dbReference type="SAM" id="SignalP"/>
    </source>
</evidence>
<feature type="chain" id="PRO_5040351432" description="Beta-lactamase-related domain-containing protein" evidence="2">
    <location>
        <begin position="21"/>
        <end position="587"/>
    </location>
</feature>
<protein>
    <recommendedName>
        <fullName evidence="3">Beta-lactamase-related domain-containing protein</fullName>
    </recommendedName>
</protein>
<dbReference type="GeneID" id="66081877"/>
<dbReference type="InterPro" id="IPR050491">
    <property type="entry name" value="AmpC-like"/>
</dbReference>
<comment type="similarity">
    <text evidence="1">Belongs to the peptidase S12 family.</text>
</comment>
<keyword evidence="2" id="KW-0732">Signal</keyword>
<gene>
    <name evidence="4" type="ORF">E1B28_012802</name>
</gene>
<evidence type="ECO:0000259" key="3">
    <source>
        <dbReference type="Pfam" id="PF00144"/>
    </source>
</evidence>
<dbReference type="PANTHER" id="PTHR46825:SF15">
    <property type="entry name" value="BETA-LACTAMASE-RELATED DOMAIN-CONTAINING PROTEIN"/>
    <property type="match status" value="1"/>
</dbReference>
<dbReference type="Gene3D" id="3.40.710.10">
    <property type="entry name" value="DD-peptidase/beta-lactamase superfamily"/>
    <property type="match status" value="1"/>
</dbReference>
<dbReference type="InterPro" id="IPR001466">
    <property type="entry name" value="Beta-lactam-related"/>
</dbReference>
<dbReference type="OrthoDB" id="5946976at2759"/>
<sequence>MRYSLCFSILVGALSASAQTIPNNVLTPEVDAFIEGILSTVGSPGGVSVAVVRLDPSGGWNVETKGYGIARLSDNASVTADTLFSIGSNSKLFTVSGTGLLVSNESLTPKLSWETKLASVIPGWKLADPFASDKSSIIDLMGHRTGLPRHDFMYRTDDTFVSLIPRLRFLKPSTEFRETFQYNNIMYAMLSYLPQVVSTKTPLARYVKKNIFDPLGMNSTTYSFDVANAGGKLSYGVSRENISFAGGLPGTGTPRQLPFWYEKGGEDGNFMSGPGGVISSANDMATWLKTLLLWGKHPETNQTVIPSTVLRRAASGITVEDDGISGLPIAQSVLSPAVYGGGQGIGTYRGHVVIEHPGDVIGAHSQLSRLPFDNVGVAVLTNDDDTGAIFNEIIKFRLIDGALGLEPYNWTDIMLEQLGQTSSVATPGNASDPTIPGGFAALEGTYNNPGYGNWSLCLFDPSHQPSNACKELVANASTILPGGINSTIPTLLSPSSSIWFNYLKLEHVDGNVFSITGLFSYPTLNDTKQPFWTRVSSAPGPQAEFFSLNGTIGFGLSGGIWGAGLGVPDPQGDTPQDRSEVWMEKIA</sequence>
<dbReference type="Pfam" id="PF00144">
    <property type="entry name" value="Beta-lactamase"/>
    <property type="match status" value="1"/>
</dbReference>
<organism evidence="4 5">
    <name type="scientific">Marasmius oreades</name>
    <name type="common">fairy-ring Marasmius</name>
    <dbReference type="NCBI Taxonomy" id="181124"/>
    <lineage>
        <taxon>Eukaryota</taxon>
        <taxon>Fungi</taxon>
        <taxon>Dikarya</taxon>
        <taxon>Basidiomycota</taxon>
        <taxon>Agaricomycotina</taxon>
        <taxon>Agaricomycetes</taxon>
        <taxon>Agaricomycetidae</taxon>
        <taxon>Agaricales</taxon>
        <taxon>Marasmiineae</taxon>
        <taxon>Marasmiaceae</taxon>
        <taxon>Marasmius</taxon>
    </lineage>
</organism>